<dbReference type="Pfam" id="PF00646">
    <property type="entry name" value="F-box"/>
    <property type="match status" value="1"/>
</dbReference>
<dbReference type="Proteomes" id="UP000017836">
    <property type="component" value="Unassembled WGS sequence"/>
</dbReference>
<organism evidence="2 3">
    <name type="scientific">Amborella trichopoda</name>
    <dbReference type="NCBI Taxonomy" id="13333"/>
    <lineage>
        <taxon>Eukaryota</taxon>
        <taxon>Viridiplantae</taxon>
        <taxon>Streptophyta</taxon>
        <taxon>Embryophyta</taxon>
        <taxon>Tracheophyta</taxon>
        <taxon>Spermatophyta</taxon>
        <taxon>Magnoliopsida</taxon>
        <taxon>Amborellales</taxon>
        <taxon>Amborellaceae</taxon>
        <taxon>Amborella</taxon>
    </lineage>
</organism>
<dbReference type="InterPro" id="IPR036047">
    <property type="entry name" value="F-box-like_dom_sf"/>
</dbReference>
<dbReference type="PANTHER" id="PTHR31639">
    <property type="entry name" value="F-BOX PROTEIN-LIKE"/>
    <property type="match status" value="1"/>
</dbReference>
<dbReference type="SUPFAM" id="SSF81383">
    <property type="entry name" value="F-box domain"/>
    <property type="match status" value="1"/>
</dbReference>
<gene>
    <name evidence="2" type="ORF">AMTR_s00040p00128250</name>
</gene>
<dbReference type="OMA" id="NIFETEM"/>
<dbReference type="InterPro" id="IPR053781">
    <property type="entry name" value="F-box_AtFBL13-like"/>
</dbReference>
<dbReference type="PANTHER" id="PTHR31639:SF42">
    <property type="entry name" value="OS02G0160200 PROTEIN"/>
    <property type="match status" value="1"/>
</dbReference>
<dbReference type="Pfam" id="PF24758">
    <property type="entry name" value="LRR_At5g56370"/>
    <property type="match status" value="1"/>
</dbReference>
<evidence type="ECO:0000313" key="2">
    <source>
        <dbReference type="EMBL" id="ERN13051.1"/>
    </source>
</evidence>
<dbReference type="Gene3D" id="3.80.10.10">
    <property type="entry name" value="Ribonuclease Inhibitor"/>
    <property type="match status" value="1"/>
</dbReference>
<proteinExistence type="predicted"/>
<evidence type="ECO:0000259" key="1">
    <source>
        <dbReference type="SMART" id="SM00256"/>
    </source>
</evidence>
<dbReference type="SUPFAM" id="SSF52047">
    <property type="entry name" value="RNI-like"/>
    <property type="match status" value="1"/>
</dbReference>
<dbReference type="Gramene" id="ERN13051">
    <property type="protein sequence ID" value="ERN13051"/>
    <property type="gene ID" value="AMTR_s00040p00128250"/>
</dbReference>
<keyword evidence="3" id="KW-1185">Reference proteome</keyword>
<accession>W1PYK4</accession>
<dbReference type="SMART" id="SM00256">
    <property type="entry name" value="FBOX"/>
    <property type="match status" value="1"/>
</dbReference>
<evidence type="ECO:0000313" key="3">
    <source>
        <dbReference type="Proteomes" id="UP000017836"/>
    </source>
</evidence>
<reference evidence="3" key="1">
    <citation type="journal article" date="2013" name="Science">
        <title>The Amborella genome and the evolution of flowering plants.</title>
        <authorList>
            <consortium name="Amborella Genome Project"/>
        </authorList>
    </citation>
    <scope>NUCLEOTIDE SEQUENCE [LARGE SCALE GENOMIC DNA]</scope>
</reference>
<protein>
    <recommendedName>
        <fullName evidence="1">F-box domain-containing protein</fullName>
    </recommendedName>
</protein>
<dbReference type="Gene3D" id="1.20.1280.50">
    <property type="match status" value="1"/>
</dbReference>
<name>W1PYK4_AMBTC</name>
<feature type="domain" description="F-box" evidence="1">
    <location>
        <begin position="24"/>
        <end position="64"/>
    </location>
</feature>
<dbReference type="InterPro" id="IPR055411">
    <property type="entry name" value="LRR_FXL15/At3g58940/PEG3-like"/>
</dbReference>
<dbReference type="HOGENOM" id="CLU_010721_0_0_1"/>
<dbReference type="InterPro" id="IPR032675">
    <property type="entry name" value="LRR_dom_sf"/>
</dbReference>
<dbReference type="CDD" id="cd22160">
    <property type="entry name" value="F-box_AtFBL13-like"/>
    <property type="match status" value="1"/>
</dbReference>
<dbReference type="EMBL" id="KI392591">
    <property type="protein sequence ID" value="ERN13051.1"/>
    <property type="molecule type" value="Genomic_DNA"/>
</dbReference>
<sequence length="305" mass="34922">MTTVPYASSFSKRMAPTVDRISSLSNDILHHILDFMPIREAGRTSVLSKRWKDVWASTPCLNIFETEMDPIDRSKYEWPAVVDKALLLHKETIHGFKLHEPVHPDGHIDGWLRSLCGRGLQDLTIEFFPLHEDNEAERYKIPSFVFACSSLVSLDLTCCVLRLPSGFKGFKSLKFLSLDRVSLHDTILESLVSGSSHLEHLNIEECNGLSKIKIQAPSLLYLHIFGDFRNINLNRCNNMKRLSIHLSENSYRNNDPGRRLGEYLKGLVRLQSLYLHGWSLWVRDLSISGYFMKPFSCSFILVVLS</sequence>
<dbReference type="AlphaFoldDB" id="W1PYK4"/>
<dbReference type="InterPro" id="IPR001810">
    <property type="entry name" value="F-box_dom"/>
</dbReference>
<dbReference type="eggNOG" id="ENOG502QTI8">
    <property type="taxonomic scope" value="Eukaryota"/>
</dbReference>